<organism evidence="1 2">
    <name type="scientific">Aerococcus urinaehominis</name>
    <dbReference type="NCBI Taxonomy" id="128944"/>
    <lineage>
        <taxon>Bacteria</taxon>
        <taxon>Bacillati</taxon>
        <taxon>Bacillota</taxon>
        <taxon>Bacilli</taxon>
        <taxon>Lactobacillales</taxon>
        <taxon>Aerococcaceae</taxon>
        <taxon>Aerococcus</taxon>
    </lineage>
</organism>
<keyword evidence="2" id="KW-1185">Reference proteome</keyword>
<proteinExistence type="predicted"/>
<dbReference type="STRING" id="128944.AWM75_08345"/>
<evidence type="ECO:0000313" key="1">
    <source>
        <dbReference type="EMBL" id="AMB99979.1"/>
    </source>
</evidence>
<dbReference type="EMBL" id="CP014163">
    <property type="protein sequence ID" value="AMB99979.1"/>
    <property type="molecule type" value="Genomic_DNA"/>
</dbReference>
<accession>A0A0X8FMU6</accession>
<dbReference type="AlphaFoldDB" id="A0A0X8FMU6"/>
<protein>
    <submittedName>
        <fullName evidence="1">Uncharacterized protein</fullName>
    </submittedName>
</protein>
<dbReference type="RefSeq" id="WP_067980750.1">
    <property type="nucleotide sequence ID" value="NZ_CP014163.1"/>
</dbReference>
<dbReference type="OrthoDB" id="2400823at2"/>
<gene>
    <name evidence="1" type="ORF">AWM75_08345</name>
</gene>
<name>A0A0X8FMU6_9LACT</name>
<reference evidence="1 2" key="1">
    <citation type="journal article" date="2016" name="Genome Announc.">
        <title>Complete Genome Sequences of Aerococcus christensenii CCUG 28831T, Aerococcus sanguinicola CCUG 43001T, Aerococcus urinae CCUG 36881T, Aerococcus urinaeequi CCUG 28094T, Aerococcus urinaehominis CCUG 42038 BT, and Aerococcus viridans CCUG 4311T.</title>
        <authorList>
            <person name="Carkaci D."/>
            <person name="Dargis R."/>
            <person name="Nielsen X.C."/>
            <person name="Skovgaard O."/>
            <person name="Fuursted K."/>
            <person name="Christensen J.J."/>
        </authorList>
    </citation>
    <scope>NUCLEOTIDE SEQUENCE [LARGE SCALE GENOMIC DNA]</scope>
    <source>
        <strain evidence="1 2">CCUG42038B</strain>
    </source>
</reference>
<dbReference type="Proteomes" id="UP000062260">
    <property type="component" value="Chromosome"/>
</dbReference>
<reference evidence="2" key="2">
    <citation type="submission" date="2016-01" db="EMBL/GenBank/DDBJ databases">
        <title>Six Aerococcus type strain genome sequencing and assembly using PacBio and Illumina Hiseq.</title>
        <authorList>
            <person name="Carkaci D."/>
            <person name="Dargis R."/>
            <person name="Nielsen X.C."/>
            <person name="Skovgaard O."/>
            <person name="Fuursted K."/>
            <person name="Christensen J.J."/>
        </authorList>
    </citation>
    <scope>NUCLEOTIDE SEQUENCE [LARGE SCALE GENOMIC DNA]</scope>
    <source>
        <strain evidence="2">CCUG42038B</strain>
    </source>
</reference>
<evidence type="ECO:0000313" key="2">
    <source>
        <dbReference type="Proteomes" id="UP000062260"/>
    </source>
</evidence>
<sequence length="63" mass="7226">MIIDIKKIEALLASDLTGYKIEKITDGVIKHQMYDRYRKGESTIDRMPLQTAVALMKIINENS</sequence>
<dbReference type="KEGG" id="auh:AWM75_08345"/>